<dbReference type="SMART" id="SM00448">
    <property type="entry name" value="REC"/>
    <property type="match status" value="2"/>
</dbReference>
<dbReference type="EMBL" id="JAYGIE010000039">
    <property type="protein sequence ID" value="MEA5477830.1"/>
    <property type="molecule type" value="Genomic_DNA"/>
</dbReference>
<dbReference type="InterPro" id="IPR035965">
    <property type="entry name" value="PAS-like_dom_sf"/>
</dbReference>
<dbReference type="PROSITE" id="PS50113">
    <property type="entry name" value="PAC"/>
    <property type="match status" value="1"/>
</dbReference>
<proteinExistence type="predicted"/>
<evidence type="ECO:0000313" key="13">
    <source>
        <dbReference type="Proteomes" id="UP001301388"/>
    </source>
</evidence>
<evidence type="ECO:0000259" key="10">
    <source>
        <dbReference type="PROSITE" id="PS50110"/>
    </source>
</evidence>
<dbReference type="InterPro" id="IPR011006">
    <property type="entry name" value="CheY-like_superfamily"/>
</dbReference>
<comment type="caution">
    <text evidence="12">The sequence shown here is derived from an EMBL/GenBank/DDBJ whole genome shotgun (WGS) entry which is preliminary data.</text>
</comment>
<evidence type="ECO:0000256" key="4">
    <source>
        <dbReference type="ARBA" id="ARBA00022777"/>
    </source>
</evidence>
<feature type="transmembrane region" description="Helical" evidence="8">
    <location>
        <begin position="49"/>
        <end position="72"/>
    </location>
</feature>
<dbReference type="PANTHER" id="PTHR45339">
    <property type="entry name" value="HYBRID SIGNAL TRANSDUCTION HISTIDINE KINASE J"/>
    <property type="match status" value="1"/>
</dbReference>
<dbReference type="Pfam" id="PF08447">
    <property type="entry name" value="PAS_3"/>
    <property type="match status" value="1"/>
</dbReference>
<sequence>MGIAVSAIASTYTYFLWGQPYAALLLILEGIWVVLGLRYQVKRKRSRNMFLLVLTYWLCLGIPLCSISYSVFLKFGFSSVVLVVLKQVINGLFNALIATLCVNYLPIGKWLQKGQDNQQQQTIQQMLFYLLLAFVFIPILTISTLTGHHSLQNINLEIASQLRSSVASLTIDLKFWHQRNTQTLQELAKIATEETNLERLQFATTALGKVTPAFLSIFTTDAEGNILTAFPLISDADKASLSQTMAKSDIFQQVKSTLSIAFGDIHLDKMSSNPHIDVAFPIFKNNRFDGFVTAALNISSIKEFLIEESKAWKIETFLLDRHKKIITTTSPDFLTGQVFDLRQGGDTIAFGSDQVQWFPKQKNTAAMIRWRRSYYLQKASINDIPWGLLIRLSPVPYIDTLEALHTKILLIILAIILPATFVANWLSRSFAKPIAKLMRLTTDLQQNLATEDDFTWDTSNLKEIDTLGYNFQVMAIALQEKFQEIKQTNQSLERRIQERTVELLKSEERWQLAIQAADDGIWDWNLETGIIFRSERWRTMLGMSCDNEYSFDWIALVHPDDQAHLLQLQADYLAHRNPHYIVEYQMLCQDGSYKWILTHAKALWNEQGEPIRLVGTNKDITDRKLAIAALEKRESYLAMLVEIQRHLLAESISIQEYIDILRLLGNVSDFSSIKLFICNYKDKALELSDIKLHSAWYAENIRFPDELEQTRFLQNLVDRQWVARLAKGQIINESISTITEIEKPILASKNLQSILMIPIVVSEQFWGFLSFHDYICDRLRDPVEVSLLRISASSLAMHLERQQAKMEMLQAMQSAQTANRAKSEFLATMSHEIRTPMNAVIGMASLLLDSKLSPDQLEFAEIIRSSGDNLLTIINDILDFSKIESGKLSLDIHPFNLRDCIEESLDLLAATAFTKGIELAYCMDVDVPERIVSDITRLRQILVNLFSNAVKFTHQGSVTLRVSVQEVDRRYQNYQLVFVVTDTGIGIPKDRYARLFKPFSQVDSSTTRQYGGTGLGLAIAHQLTLLMGGEMSMESEVEVGSVFTFTISTGADTTPLAYADWNRSFIGKRLLVLEDNDVSRENLVIFAQVLQMEVMATESTEQAIAWLQSEQKFDLAIVDASIPIPHTAQDAKGNCENCAVKQLMRTESSFLPMVLLSHRFSCELCNPDPITICLSKPIKRSHLYKSLLKISNYDPFIGHQSKQKDTSSFNENFATSFPLKILLAEDNIVNQKVATRFLNRLGYRVDVVANGLEVLESIYRQKYDVILMDVLMPEMDGLTAAKKIVSESTQKPWIIALTANAVQGDREICLEAGMQDYVSKPIQVQDLMQALEKAYNSLQ</sequence>
<evidence type="ECO:0000256" key="6">
    <source>
        <dbReference type="PROSITE-ProRule" id="PRU00169"/>
    </source>
</evidence>
<dbReference type="SUPFAM" id="SSF52172">
    <property type="entry name" value="CheY-like"/>
    <property type="match status" value="2"/>
</dbReference>
<evidence type="ECO:0000313" key="12">
    <source>
        <dbReference type="EMBL" id="MEA5477830.1"/>
    </source>
</evidence>
<dbReference type="InterPro" id="IPR029016">
    <property type="entry name" value="GAF-like_dom_sf"/>
</dbReference>
<dbReference type="CDD" id="cd17546">
    <property type="entry name" value="REC_hyHK_CKI1_RcsC-like"/>
    <property type="match status" value="1"/>
</dbReference>
<dbReference type="PANTHER" id="PTHR45339:SF1">
    <property type="entry name" value="HYBRID SIGNAL TRANSDUCTION HISTIDINE KINASE J"/>
    <property type="match status" value="1"/>
</dbReference>
<dbReference type="Pfam" id="PF00072">
    <property type="entry name" value="Response_reg"/>
    <property type="match status" value="1"/>
</dbReference>
<evidence type="ECO:0000256" key="2">
    <source>
        <dbReference type="ARBA" id="ARBA00012438"/>
    </source>
</evidence>
<feature type="modified residue" description="4-aspartylphosphate" evidence="6">
    <location>
        <position position="1269"/>
    </location>
</feature>
<protein>
    <recommendedName>
        <fullName evidence="2">histidine kinase</fullName>
        <ecNumber evidence="2">2.7.13.3</ecNumber>
    </recommendedName>
</protein>
<feature type="domain" description="Response regulatory" evidence="10">
    <location>
        <begin position="1069"/>
        <end position="1191"/>
    </location>
</feature>
<dbReference type="Gene3D" id="3.30.565.10">
    <property type="entry name" value="Histidine kinase-like ATPase, C-terminal domain"/>
    <property type="match status" value="1"/>
</dbReference>
<dbReference type="InterPro" id="IPR003594">
    <property type="entry name" value="HATPase_dom"/>
</dbReference>
<dbReference type="Gene3D" id="3.30.450.40">
    <property type="match status" value="1"/>
</dbReference>
<dbReference type="Gene3D" id="3.40.50.2300">
    <property type="match status" value="2"/>
</dbReference>
<evidence type="ECO:0000256" key="5">
    <source>
        <dbReference type="ARBA" id="ARBA00023012"/>
    </source>
</evidence>
<evidence type="ECO:0000256" key="8">
    <source>
        <dbReference type="SAM" id="Phobius"/>
    </source>
</evidence>
<dbReference type="PRINTS" id="PR00344">
    <property type="entry name" value="BCTRLSENSOR"/>
</dbReference>
<keyword evidence="4" id="KW-0808">Transferase</keyword>
<reference evidence="12 13" key="1">
    <citation type="submission" date="2023-12" db="EMBL/GenBank/DDBJ databases">
        <title>Baltic Sea Cyanobacteria.</title>
        <authorList>
            <person name="Delbaje E."/>
            <person name="Fewer D.P."/>
            <person name="Shishido T.K."/>
        </authorList>
    </citation>
    <scope>NUCLEOTIDE SEQUENCE [LARGE SCALE GENOMIC DNA]</scope>
    <source>
        <strain evidence="12 13">UHCC 0370</strain>
    </source>
</reference>
<evidence type="ECO:0000256" key="3">
    <source>
        <dbReference type="ARBA" id="ARBA00022553"/>
    </source>
</evidence>
<evidence type="ECO:0000259" key="11">
    <source>
        <dbReference type="PROSITE" id="PS50113"/>
    </source>
</evidence>
<keyword evidence="4" id="KW-0418">Kinase</keyword>
<organism evidence="12 13">
    <name type="scientific">Pseudanabaena galeata UHCC 0370</name>
    <dbReference type="NCBI Taxonomy" id="3110310"/>
    <lineage>
        <taxon>Bacteria</taxon>
        <taxon>Bacillati</taxon>
        <taxon>Cyanobacteriota</taxon>
        <taxon>Cyanophyceae</taxon>
        <taxon>Pseudanabaenales</taxon>
        <taxon>Pseudanabaenaceae</taxon>
        <taxon>Pseudanabaena</taxon>
    </lineage>
</organism>
<feature type="domain" description="PAC" evidence="11">
    <location>
        <begin position="580"/>
        <end position="632"/>
    </location>
</feature>
<dbReference type="CDD" id="cd00130">
    <property type="entry name" value="PAS"/>
    <property type="match status" value="1"/>
</dbReference>
<dbReference type="SMART" id="SM00388">
    <property type="entry name" value="HisKA"/>
    <property type="match status" value="1"/>
</dbReference>
<dbReference type="Pfam" id="PF02518">
    <property type="entry name" value="HATPase_c"/>
    <property type="match status" value="1"/>
</dbReference>
<dbReference type="Gene3D" id="6.10.340.10">
    <property type="match status" value="1"/>
</dbReference>
<dbReference type="CDD" id="cd16922">
    <property type="entry name" value="HATPase_EvgS-ArcB-TorS-like"/>
    <property type="match status" value="1"/>
</dbReference>
<keyword evidence="8" id="KW-1133">Transmembrane helix</keyword>
<keyword evidence="8" id="KW-0812">Transmembrane</keyword>
<dbReference type="Gene3D" id="1.10.287.130">
    <property type="match status" value="1"/>
</dbReference>
<dbReference type="Proteomes" id="UP001301388">
    <property type="component" value="Unassembled WGS sequence"/>
</dbReference>
<keyword evidence="5" id="KW-0902">Two-component regulatory system</keyword>
<keyword evidence="3 6" id="KW-0597">Phosphoprotein</keyword>
<feature type="coiled-coil region" evidence="7">
    <location>
        <begin position="475"/>
        <end position="509"/>
    </location>
</feature>
<dbReference type="PROSITE" id="PS50110">
    <property type="entry name" value="RESPONSE_REGULATORY"/>
    <property type="match status" value="2"/>
</dbReference>
<gene>
    <name evidence="12" type="ORF">VB774_09375</name>
</gene>
<name>A0ABU5THW2_9CYAN</name>
<dbReference type="InterPro" id="IPR001610">
    <property type="entry name" value="PAC"/>
</dbReference>
<keyword evidence="8" id="KW-0472">Membrane</keyword>
<dbReference type="Pfam" id="PF00512">
    <property type="entry name" value="HisKA"/>
    <property type="match status" value="1"/>
</dbReference>
<evidence type="ECO:0000259" key="9">
    <source>
        <dbReference type="PROSITE" id="PS50109"/>
    </source>
</evidence>
<dbReference type="NCBIfam" id="TIGR00229">
    <property type="entry name" value="sensory_box"/>
    <property type="match status" value="1"/>
</dbReference>
<feature type="transmembrane region" description="Helical" evidence="8">
    <location>
        <begin position="126"/>
        <end position="145"/>
    </location>
</feature>
<feature type="domain" description="Histidine kinase" evidence="9">
    <location>
        <begin position="828"/>
        <end position="1051"/>
    </location>
</feature>
<feature type="transmembrane region" description="Helical" evidence="8">
    <location>
        <begin position="20"/>
        <end position="37"/>
    </location>
</feature>
<feature type="transmembrane region" description="Helical" evidence="8">
    <location>
        <begin position="84"/>
        <end position="105"/>
    </location>
</feature>
<keyword evidence="7" id="KW-0175">Coiled coil</keyword>
<dbReference type="InterPro" id="IPR000700">
    <property type="entry name" value="PAS-assoc_C"/>
</dbReference>
<dbReference type="CDD" id="cd18773">
    <property type="entry name" value="PDC1_HK_sensor"/>
    <property type="match status" value="1"/>
</dbReference>
<feature type="modified residue" description="4-aspartylphosphate" evidence="6">
    <location>
        <position position="1119"/>
    </location>
</feature>
<dbReference type="PROSITE" id="PS50109">
    <property type="entry name" value="HIS_KIN"/>
    <property type="match status" value="1"/>
</dbReference>
<dbReference type="Gene3D" id="3.30.450.20">
    <property type="entry name" value="PAS domain"/>
    <property type="match status" value="2"/>
</dbReference>
<dbReference type="InterPro" id="IPR036890">
    <property type="entry name" value="HATPase_C_sf"/>
</dbReference>
<dbReference type="SMART" id="SM00387">
    <property type="entry name" value="HATPase_c"/>
    <property type="match status" value="1"/>
</dbReference>
<keyword evidence="13" id="KW-1185">Reference proteome</keyword>
<dbReference type="EC" id="2.7.13.3" evidence="2"/>
<dbReference type="InterPro" id="IPR036097">
    <property type="entry name" value="HisK_dim/P_sf"/>
</dbReference>
<dbReference type="CDD" id="cd00082">
    <property type="entry name" value="HisKA"/>
    <property type="match status" value="1"/>
</dbReference>
<feature type="domain" description="Response regulatory" evidence="10">
    <location>
        <begin position="1220"/>
        <end position="1335"/>
    </location>
</feature>
<evidence type="ECO:0000256" key="1">
    <source>
        <dbReference type="ARBA" id="ARBA00000085"/>
    </source>
</evidence>
<dbReference type="InterPro" id="IPR005467">
    <property type="entry name" value="His_kinase_dom"/>
</dbReference>
<dbReference type="InterPro" id="IPR001789">
    <property type="entry name" value="Sig_transdc_resp-reg_receiver"/>
</dbReference>
<dbReference type="RefSeq" id="WP_323261443.1">
    <property type="nucleotide sequence ID" value="NZ_JAYGIE010000039.1"/>
</dbReference>
<dbReference type="SMART" id="SM00086">
    <property type="entry name" value="PAC"/>
    <property type="match status" value="1"/>
</dbReference>
<dbReference type="SMART" id="SM00091">
    <property type="entry name" value="PAS"/>
    <property type="match status" value="1"/>
</dbReference>
<evidence type="ECO:0000256" key="7">
    <source>
        <dbReference type="SAM" id="Coils"/>
    </source>
</evidence>
<dbReference type="InterPro" id="IPR013655">
    <property type="entry name" value="PAS_fold_3"/>
</dbReference>
<dbReference type="SUPFAM" id="SSF55781">
    <property type="entry name" value="GAF domain-like"/>
    <property type="match status" value="1"/>
</dbReference>
<dbReference type="SUPFAM" id="SSF55785">
    <property type="entry name" value="PYP-like sensor domain (PAS domain)"/>
    <property type="match status" value="1"/>
</dbReference>
<dbReference type="InterPro" id="IPR000014">
    <property type="entry name" value="PAS"/>
</dbReference>
<dbReference type="SUPFAM" id="SSF55874">
    <property type="entry name" value="ATPase domain of HSP90 chaperone/DNA topoisomerase II/histidine kinase"/>
    <property type="match status" value="1"/>
</dbReference>
<dbReference type="SUPFAM" id="SSF47384">
    <property type="entry name" value="Homodimeric domain of signal transducing histidine kinase"/>
    <property type="match status" value="1"/>
</dbReference>
<dbReference type="InterPro" id="IPR004358">
    <property type="entry name" value="Sig_transdc_His_kin-like_C"/>
</dbReference>
<accession>A0ABU5THW2</accession>
<dbReference type="InterPro" id="IPR003661">
    <property type="entry name" value="HisK_dim/P_dom"/>
</dbReference>
<comment type="catalytic activity">
    <reaction evidence="1">
        <text>ATP + protein L-histidine = ADP + protein N-phospho-L-histidine.</text>
        <dbReference type="EC" id="2.7.13.3"/>
    </reaction>
</comment>